<accession>A0A1G5NCY9</accession>
<evidence type="ECO:0000256" key="7">
    <source>
        <dbReference type="ARBA" id="ARBA00023141"/>
    </source>
</evidence>
<dbReference type="SUPFAM" id="SSF51366">
    <property type="entry name" value="Ribulose-phoshate binding barrel"/>
    <property type="match status" value="1"/>
</dbReference>
<dbReference type="PANTHER" id="PTHR42894:SF1">
    <property type="entry name" value="N-(5'-PHOSPHORIBOSYL)ANTHRANILATE ISOMERASE"/>
    <property type="match status" value="1"/>
</dbReference>
<dbReference type="InterPro" id="IPR013785">
    <property type="entry name" value="Aldolase_TIM"/>
</dbReference>
<gene>
    <name evidence="9" type="primary">trpF</name>
    <name evidence="11" type="ORF">SAMN03080610_01865</name>
</gene>
<keyword evidence="6 9" id="KW-0822">Tryptophan biosynthesis</keyword>
<dbReference type="InterPro" id="IPR001240">
    <property type="entry name" value="PRAI_dom"/>
</dbReference>
<evidence type="ECO:0000313" key="12">
    <source>
        <dbReference type="Proteomes" id="UP000199347"/>
    </source>
</evidence>
<dbReference type="HAMAP" id="MF_00135">
    <property type="entry name" value="PRAI"/>
    <property type="match status" value="1"/>
</dbReference>
<comment type="catalytic activity">
    <reaction evidence="1 9">
        <text>N-(5-phospho-beta-D-ribosyl)anthranilate = 1-(2-carboxyphenylamino)-1-deoxy-D-ribulose 5-phosphate</text>
        <dbReference type="Rhea" id="RHEA:21540"/>
        <dbReference type="ChEBI" id="CHEBI:18277"/>
        <dbReference type="ChEBI" id="CHEBI:58613"/>
        <dbReference type="EC" id="5.3.1.24"/>
    </reaction>
</comment>
<dbReference type="AlphaFoldDB" id="A0A1G5NCY9"/>
<dbReference type="UniPathway" id="UPA00035">
    <property type="reaction ID" value="UER00042"/>
</dbReference>
<dbReference type="GO" id="GO:0004640">
    <property type="term" value="F:phosphoribosylanthranilate isomerase activity"/>
    <property type="evidence" value="ECO:0007669"/>
    <property type="project" value="UniProtKB-UniRule"/>
</dbReference>
<protein>
    <recommendedName>
        <fullName evidence="4 9">N-(5'-phosphoribosyl)anthranilate isomerase</fullName>
        <shortName evidence="9">PRAI</shortName>
        <ecNumber evidence="3 9">5.3.1.24</ecNumber>
    </recommendedName>
</protein>
<evidence type="ECO:0000256" key="2">
    <source>
        <dbReference type="ARBA" id="ARBA00004664"/>
    </source>
</evidence>
<dbReference type="InterPro" id="IPR011060">
    <property type="entry name" value="RibuloseP-bd_barrel"/>
</dbReference>
<dbReference type="CDD" id="cd00405">
    <property type="entry name" value="PRAI"/>
    <property type="match status" value="1"/>
</dbReference>
<evidence type="ECO:0000256" key="5">
    <source>
        <dbReference type="ARBA" id="ARBA00022605"/>
    </source>
</evidence>
<keyword evidence="8 9" id="KW-0413">Isomerase</keyword>
<evidence type="ECO:0000256" key="1">
    <source>
        <dbReference type="ARBA" id="ARBA00001164"/>
    </source>
</evidence>
<reference evidence="11 12" key="1">
    <citation type="submission" date="2016-10" db="EMBL/GenBank/DDBJ databases">
        <authorList>
            <person name="de Groot N.N."/>
        </authorList>
    </citation>
    <scope>NUCLEOTIDE SEQUENCE [LARGE SCALE GENOMIC DNA]</scope>
    <source>
        <strain evidence="11 12">DSM 2698</strain>
    </source>
</reference>
<dbReference type="PANTHER" id="PTHR42894">
    <property type="entry name" value="N-(5'-PHOSPHORIBOSYL)ANTHRANILATE ISOMERASE"/>
    <property type="match status" value="1"/>
</dbReference>
<evidence type="ECO:0000256" key="4">
    <source>
        <dbReference type="ARBA" id="ARBA00022272"/>
    </source>
</evidence>
<organism evidence="11 12">
    <name type="scientific">Afifella marina DSM 2698</name>
    <dbReference type="NCBI Taxonomy" id="1120955"/>
    <lineage>
        <taxon>Bacteria</taxon>
        <taxon>Pseudomonadati</taxon>
        <taxon>Pseudomonadota</taxon>
        <taxon>Alphaproteobacteria</taxon>
        <taxon>Hyphomicrobiales</taxon>
        <taxon>Afifellaceae</taxon>
        <taxon>Afifella</taxon>
    </lineage>
</organism>
<comment type="similarity">
    <text evidence="9">Belongs to the TrpF family.</text>
</comment>
<dbReference type="InterPro" id="IPR044643">
    <property type="entry name" value="TrpF_fam"/>
</dbReference>
<dbReference type="GO" id="GO:0000162">
    <property type="term" value="P:L-tryptophan biosynthetic process"/>
    <property type="evidence" value="ECO:0007669"/>
    <property type="project" value="UniProtKB-UniRule"/>
</dbReference>
<dbReference type="STRING" id="1120955.SAMN03080610_01865"/>
<dbReference type="EC" id="5.3.1.24" evidence="3 9"/>
<dbReference type="Proteomes" id="UP000199347">
    <property type="component" value="Unassembled WGS sequence"/>
</dbReference>
<evidence type="ECO:0000259" key="10">
    <source>
        <dbReference type="Pfam" id="PF00697"/>
    </source>
</evidence>
<evidence type="ECO:0000256" key="9">
    <source>
        <dbReference type="HAMAP-Rule" id="MF_00135"/>
    </source>
</evidence>
<evidence type="ECO:0000256" key="3">
    <source>
        <dbReference type="ARBA" id="ARBA00012572"/>
    </source>
</evidence>
<evidence type="ECO:0000256" key="8">
    <source>
        <dbReference type="ARBA" id="ARBA00023235"/>
    </source>
</evidence>
<feature type="domain" description="N-(5'phosphoribosyl) anthranilate isomerase (PRAI)" evidence="10">
    <location>
        <begin position="26"/>
        <end position="229"/>
    </location>
</feature>
<dbReference type="Gene3D" id="3.20.20.70">
    <property type="entry name" value="Aldolase class I"/>
    <property type="match status" value="1"/>
</dbReference>
<comment type="pathway">
    <text evidence="2 9">Amino-acid biosynthesis; L-tryptophan biosynthesis; L-tryptophan from chorismate: step 3/5.</text>
</comment>
<keyword evidence="12" id="KW-1185">Reference proteome</keyword>
<dbReference type="Pfam" id="PF00697">
    <property type="entry name" value="PRAI"/>
    <property type="match status" value="1"/>
</dbReference>
<dbReference type="EMBL" id="FMVW01000003">
    <property type="protein sequence ID" value="SCZ35266.1"/>
    <property type="molecule type" value="Genomic_DNA"/>
</dbReference>
<keyword evidence="7 9" id="KW-0057">Aromatic amino acid biosynthesis</keyword>
<dbReference type="NCBIfam" id="NF002295">
    <property type="entry name" value="PRK01222.1-1"/>
    <property type="match status" value="1"/>
</dbReference>
<evidence type="ECO:0000256" key="6">
    <source>
        <dbReference type="ARBA" id="ARBA00022822"/>
    </source>
</evidence>
<sequence>MRGPKPLLTLDKSADSCDWKAMETEVKICGLTKPEDIDAALAAGADWIGFVFFAKSPRSLSVARAVDLAAPARGRVGIVALTVDAQDDLIDEIARDLKPDFIQLHGSETPERTAEIRSRFHLRTVKALGIGERADLDKASLYAGHVERLLLDARPPKDATRPGGNGAAFDWRLLEGFEPGMAWFLSGGLNGDNIGAALAATSAPAVDVSSGVERAPGEKDPAEIARFVAAVRAHDARCEGAEDARPAANAAPVAAA</sequence>
<name>A0A1G5NCY9_AFIMA</name>
<evidence type="ECO:0000313" key="11">
    <source>
        <dbReference type="EMBL" id="SCZ35266.1"/>
    </source>
</evidence>
<proteinExistence type="inferred from homology"/>
<keyword evidence="5 9" id="KW-0028">Amino-acid biosynthesis</keyword>